<dbReference type="PANTHER" id="PTHR10772">
    <property type="entry name" value="10 KDA HEAT SHOCK PROTEIN"/>
    <property type="match status" value="1"/>
</dbReference>
<organism evidence="5 6">
    <name type="scientific">Chromatocurvus halotolerans</name>
    <dbReference type="NCBI Taxonomy" id="1132028"/>
    <lineage>
        <taxon>Bacteria</taxon>
        <taxon>Pseudomonadati</taxon>
        <taxon>Pseudomonadota</taxon>
        <taxon>Gammaproteobacteria</taxon>
        <taxon>Cellvibrionales</taxon>
        <taxon>Halieaceae</taxon>
        <taxon>Chromatocurvus</taxon>
    </lineage>
</organism>
<keyword evidence="3" id="KW-0963">Cytoplasm</keyword>
<accession>A0A4R2LBM5</accession>
<comment type="subunit">
    <text evidence="3">Heptamer of 7 subunits arranged in a ring. Interacts with the chaperonin GroEL.</text>
</comment>
<dbReference type="PROSITE" id="PS00681">
    <property type="entry name" value="CHAPERONINS_CPN10"/>
    <property type="match status" value="1"/>
</dbReference>
<dbReference type="OrthoDB" id="9806791at2"/>
<evidence type="ECO:0000313" key="5">
    <source>
        <dbReference type="EMBL" id="TCO76705.1"/>
    </source>
</evidence>
<dbReference type="GO" id="GO:0005524">
    <property type="term" value="F:ATP binding"/>
    <property type="evidence" value="ECO:0007669"/>
    <property type="project" value="InterPro"/>
</dbReference>
<comment type="similarity">
    <text evidence="1 3 4">Belongs to the GroES chaperonin family.</text>
</comment>
<dbReference type="NCBIfam" id="NF001533">
    <property type="entry name" value="PRK00364.2-4"/>
    <property type="match status" value="1"/>
</dbReference>
<dbReference type="GO" id="GO:0005737">
    <property type="term" value="C:cytoplasm"/>
    <property type="evidence" value="ECO:0007669"/>
    <property type="project" value="UniProtKB-SubCell"/>
</dbReference>
<gene>
    <name evidence="3" type="primary">groES</name>
    <name evidence="3" type="synonym">groS</name>
    <name evidence="5" type="ORF">EV688_104159</name>
</gene>
<dbReference type="GO" id="GO:0051087">
    <property type="term" value="F:protein-folding chaperone binding"/>
    <property type="evidence" value="ECO:0007669"/>
    <property type="project" value="TreeGrafter"/>
</dbReference>
<name>A0A4R2LBM5_9GAMM</name>
<evidence type="ECO:0000256" key="2">
    <source>
        <dbReference type="ARBA" id="ARBA00023186"/>
    </source>
</evidence>
<sequence length="104" mass="10936">MSIRPLADRVVVRQLEAETTSSGGIILPGAAAEKPNQGEVIAVGPGRTLDSGELQPVAVSVGDRVLFGKYASTEHTINGEEVLIVRESDILAVIEQQDSLEKAA</sequence>
<dbReference type="InterPro" id="IPR037124">
    <property type="entry name" value="Chaperonin_GroES_sf"/>
</dbReference>
<dbReference type="RefSeq" id="WP_117315005.1">
    <property type="nucleotide sequence ID" value="NZ_QQSW01000002.1"/>
</dbReference>
<comment type="caution">
    <text evidence="5">The sequence shown here is derived from an EMBL/GenBank/DDBJ whole genome shotgun (WGS) entry which is preliminary data.</text>
</comment>
<dbReference type="PANTHER" id="PTHR10772:SF58">
    <property type="entry name" value="CO-CHAPERONIN GROES"/>
    <property type="match status" value="1"/>
</dbReference>
<dbReference type="Pfam" id="PF00166">
    <property type="entry name" value="Cpn10"/>
    <property type="match status" value="1"/>
</dbReference>
<dbReference type="HAMAP" id="MF_00580">
    <property type="entry name" value="CH10"/>
    <property type="match status" value="1"/>
</dbReference>
<proteinExistence type="inferred from homology"/>
<evidence type="ECO:0000256" key="3">
    <source>
        <dbReference type="HAMAP-Rule" id="MF_00580"/>
    </source>
</evidence>
<dbReference type="EMBL" id="SLWX01000004">
    <property type="protein sequence ID" value="TCO76705.1"/>
    <property type="molecule type" value="Genomic_DNA"/>
</dbReference>
<comment type="function">
    <text evidence="3 4">Together with the chaperonin GroEL, plays an essential role in assisting protein folding. The GroEL-GroES system forms a nano-cage that allows encapsulation of the non-native substrate proteins and provides a physical environment optimized to promote and accelerate protein folding. GroES binds to the apical surface of the GroEL ring, thereby capping the opening of the GroEL channel.</text>
</comment>
<evidence type="ECO:0000256" key="4">
    <source>
        <dbReference type="RuleBase" id="RU000535"/>
    </source>
</evidence>
<dbReference type="InterPro" id="IPR011032">
    <property type="entry name" value="GroES-like_sf"/>
</dbReference>
<dbReference type="GO" id="GO:0046872">
    <property type="term" value="F:metal ion binding"/>
    <property type="evidence" value="ECO:0007669"/>
    <property type="project" value="TreeGrafter"/>
</dbReference>
<dbReference type="SMART" id="SM00883">
    <property type="entry name" value="Cpn10"/>
    <property type="match status" value="1"/>
</dbReference>
<dbReference type="Proteomes" id="UP000294980">
    <property type="component" value="Unassembled WGS sequence"/>
</dbReference>
<keyword evidence="6" id="KW-1185">Reference proteome</keyword>
<dbReference type="GO" id="GO:0051082">
    <property type="term" value="F:unfolded protein binding"/>
    <property type="evidence" value="ECO:0007669"/>
    <property type="project" value="TreeGrafter"/>
</dbReference>
<dbReference type="AlphaFoldDB" id="A0A4R2LBM5"/>
<dbReference type="NCBIfam" id="NF001531">
    <property type="entry name" value="PRK00364.2-2"/>
    <property type="match status" value="1"/>
</dbReference>
<dbReference type="InterPro" id="IPR020818">
    <property type="entry name" value="Chaperonin_GroES"/>
</dbReference>
<evidence type="ECO:0000256" key="1">
    <source>
        <dbReference type="ARBA" id="ARBA00006975"/>
    </source>
</evidence>
<keyword evidence="2 3" id="KW-0143">Chaperone</keyword>
<dbReference type="GO" id="GO:0044183">
    <property type="term" value="F:protein folding chaperone"/>
    <property type="evidence" value="ECO:0007669"/>
    <property type="project" value="InterPro"/>
</dbReference>
<dbReference type="PRINTS" id="PR00297">
    <property type="entry name" value="CHAPERONIN10"/>
</dbReference>
<dbReference type="FunFam" id="2.30.33.40:FF:000001">
    <property type="entry name" value="10 kDa chaperonin"/>
    <property type="match status" value="1"/>
</dbReference>
<evidence type="ECO:0000313" key="6">
    <source>
        <dbReference type="Proteomes" id="UP000294980"/>
    </source>
</evidence>
<reference evidence="5 6" key="1">
    <citation type="submission" date="2019-03" db="EMBL/GenBank/DDBJ databases">
        <title>Genomic Encyclopedia of Type Strains, Phase IV (KMG-IV): sequencing the most valuable type-strain genomes for metagenomic binning, comparative biology and taxonomic classification.</title>
        <authorList>
            <person name="Goeker M."/>
        </authorList>
    </citation>
    <scope>NUCLEOTIDE SEQUENCE [LARGE SCALE GENOMIC DNA]</scope>
    <source>
        <strain evidence="5 6">DSM 23344</strain>
    </source>
</reference>
<comment type="subcellular location">
    <subcellularLocation>
        <location evidence="3">Cytoplasm</location>
    </subcellularLocation>
</comment>
<dbReference type="NCBIfam" id="NF001527">
    <property type="entry name" value="PRK00364.1-2"/>
    <property type="match status" value="1"/>
</dbReference>
<dbReference type="SUPFAM" id="SSF50129">
    <property type="entry name" value="GroES-like"/>
    <property type="match status" value="1"/>
</dbReference>
<dbReference type="CDD" id="cd00320">
    <property type="entry name" value="cpn10"/>
    <property type="match status" value="1"/>
</dbReference>
<protein>
    <recommendedName>
        <fullName evidence="3">Co-chaperonin GroES</fullName>
    </recommendedName>
    <alternativeName>
        <fullName evidence="3">10 kDa chaperonin</fullName>
    </alternativeName>
    <alternativeName>
        <fullName evidence="3">Chaperonin-10</fullName>
        <shortName evidence="3">Cpn10</shortName>
    </alternativeName>
</protein>
<dbReference type="InterPro" id="IPR018369">
    <property type="entry name" value="Chaprnonin_Cpn10_CS"/>
</dbReference>
<dbReference type="Gene3D" id="2.30.33.40">
    <property type="entry name" value="GroES chaperonin"/>
    <property type="match status" value="1"/>
</dbReference>